<evidence type="ECO:0008006" key="3">
    <source>
        <dbReference type="Google" id="ProtNLM"/>
    </source>
</evidence>
<dbReference type="Proteomes" id="UP001358586">
    <property type="component" value="Chromosome 11"/>
</dbReference>
<gene>
    <name evidence="1" type="ORF">PVK06_039597</name>
</gene>
<dbReference type="PANTHER" id="PTHR33710:SF73">
    <property type="entry name" value="ZINC KNUCKLE CX2CX4HX4C DOMAIN-CONTAINING PROTEIN"/>
    <property type="match status" value="1"/>
</dbReference>
<dbReference type="SUPFAM" id="SSF56219">
    <property type="entry name" value="DNase I-like"/>
    <property type="match status" value="1"/>
</dbReference>
<comment type="caution">
    <text evidence="1">The sequence shown here is derived from an EMBL/GenBank/DDBJ whole genome shotgun (WGS) entry which is preliminary data.</text>
</comment>
<proteinExistence type="predicted"/>
<reference evidence="1 2" key="1">
    <citation type="submission" date="2023-03" db="EMBL/GenBank/DDBJ databases">
        <title>WGS of Gossypium arboreum.</title>
        <authorList>
            <person name="Yu D."/>
        </authorList>
    </citation>
    <scope>NUCLEOTIDE SEQUENCE [LARGE SCALE GENOMIC DNA]</scope>
    <source>
        <tissue evidence="1">Leaf</tissue>
    </source>
</reference>
<evidence type="ECO:0000313" key="2">
    <source>
        <dbReference type="Proteomes" id="UP001358586"/>
    </source>
</evidence>
<dbReference type="EMBL" id="JARKNE010000011">
    <property type="protein sequence ID" value="KAK5785052.1"/>
    <property type="molecule type" value="Genomic_DNA"/>
</dbReference>
<protein>
    <recommendedName>
        <fullName evidence="3">Reverse transcriptase</fullName>
    </recommendedName>
</protein>
<keyword evidence="2" id="KW-1185">Reference proteome</keyword>
<evidence type="ECO:0000313" key="1">
    <source>
        <dbReference type="EMBL" id="KAK5785052.1"/>
    </source>
</evidence>
<name>A0ABR0N5G9_GOSAR</name>
<dbReference type="InterPro" id="IPR036691">
    <property type="entry name" value="Endo/exonu/phosph_ase_sf"/>
</dbReference>
<dbReference type="PANTHER" id="PTHR33710">
    <property type="entry name" value="BNAC02G09200D PROTEIN"/>
    <property type="match status" value="1"/>
</dbReference>
<organism evidence="1 2">
    <name type="scientific">Gossypium arboreum</name>
    <name type="common">Tree cotton</name>
    <name type="synonym">Gossypium nanking</name>
    <dbReference type="NCBI Taxonomy" id="29729"/>
    <lineage>
        <taxon>Eukaryota</taxon>
        <taxon>Viridiplantae</taxon>
        <taxon>Streptophyta</taxon>
        <taxon>Embryophyta</taxon>
        <taxon>Tracheophyta</taxon>
        <taxon>Spermatophyta</taxon>
        <taxon>Magnoliopsida</taxon>
        <taxon>eudicotyledons</taxon>
        <taxon>Gunneridae</taxon>
        <taxon>Pentapetalae</taxon>
        <taxon>rosids</taxon>
        <taxon>malvids</taxon>
        <taxon>Malvales</taxon>
        <taxon>Malvaceae</taxon>
        <taxon>Malvoideae</taxon>
        <taxon>Gossypium</taxon>
    </lineage>
</organism>
<accession>A0ABR0N5G9</accession>
<sequence>MKILARMFADWGVCEQLEGFRGLLREEARMESFRRTLEECCLEDIGFSGAWFTWERGRVMEYNIRERINRGVATNEWIQMFPSYSLQHLPHSFFDHCLLLIEKENAVLGKKLA</sequence>